<dbReference type="OrthoDB" id="1166206at2759"/>
<keyword evidence="3" id="KW-1185">Reference proteome</keyword>
<reference evidence="3" key="2">
    <citation type="submission" date="2019-10" db="EMBL/GenBank/DDBJ databases">
        <title>A de novo genome assembly of a pear dwarfing rootstock.</title>
        <authorList>
            <person name="Wang F."/>
            <person name="Wang J."/>
            <person name="Li S."/>
            <person name="Zhang Y."/>
            <person name="Fang M."/>
            <person name="Ma L."/>
            <person name="Zhao Y."/>
            <person name="Jiang S."/>
        </authorList>
    </citation>
    <scope>NUCLEOTIDE SEQUENCE [LARGE SCALE GENOMIC DNA]</scope>
</reference>
<organism evidence="2 3">
    <name type="scientific">Pyrus ussuriensis x Pyrus communis</name>
    <dbReference type="NCBI Taxonomy" id="2448454"/>
    <lineage>
        <taxon>Eukaryota</taxon>
        <taxon>Viridiplantae</taxon>
        <taxon>Streptophyta</taxon>
        <taxon>Embryophyta</taxon>
        <taxon>Tracheophyta</taxon>
        <taxon>Spermatophyta</taxon>
        <taxon>Magnoliopsida</taxon>
        <taxon>eudicotyledons</taxon>
        <taxon>Gunneridae</taxon>
        <taxon>Pentapetalae</taxon>
        <taxon>rosids</taxon>
        <taxon>fabids</taxon>
        <taxon>Rosales</taxon>
        <taxon>Rosaceae</taxon>
        <taxon>Amygdaloideae</taxon>
        <taxon>Maleae</taxon>
        <taxon>Pyrus</taxon>
    </lineage>
</organism>
<comment type="caution">
    <text evidence="2">The sequence shown here is derived from an EMBL/GenBank/DDBJ whole genome shotgun (WGS) entry which is preliminary data.</text>
</comment>
<dbReference type="AlphaFoldDB" id="A0A5N5FTI4"/>
<dbReference type="Proteomes" id="UP000327157">
    <property type="component" value="Chromosome 11"/>
</dbReference>
<proteinExistence type="predicted"/>
<evidence type="ECO:0000256" key="1">
    <source>
        <dbReference type="SAM" id="MobiDB-lite"/>
    </source>
</evidence>
<reference evidence="2 3" key="3">
    <citation type="submission" date="2019-11" db="EMBL/GenBank/DDBJ databases">
        <title>A de novo genome assembly of a pear dwarfing rootstock.</title>
        <authorList>
            <person name="Wang F."/>
            <person name="Wang J."/>
            <person name="Li S."/>
            <person name="Zhang Y."/>
            <person name="Fang M."/>
            <person name="Ma L."/>
            <person name="Zhao Y."/>
            <person name="Jiang S."/>
        </authorList>
    </citation>
    <scope>NUCLEOTIDE SEQUENCE [LARGE SCALE GENOMIC DNA]</scope>
    <source>
        <strain evidence="2">S2</strain>
        <tissue evidence="2">Leaf</tissue>
    </source>
</reference>
<sequence length="259" mass="29639">MLDIIAAIHAFGEAQKEIVAYVKELKNSIPKPSEKASGKGCTPREKISQEESVVAAGKGSKNMPSFVTQENVITMLEKELNMSSKDWKYVPKPPYPFSLLYMPYPKGYETLNLVLFDRRKGSPNKHISYFIDILGLHVGDYNLHLREFSNSLINCAYTWYTTLTLSSIRTWEKLVGKFSLDYYDEKDDKALVEICIRNIVADYRVYLESIGIAQFLRLLEVVRKTIMLVKRRGKKTVAVMTCYGDDDIYHQCSTDPKPP</sequence>
<dbReference type="EMBL" id="SMOL01000559">
    <property type="protein sequence ID" value="KAB2606217.1"/>
    <property type="molecule type" value="Genomic_DNA"/>
</dbReference>
<protein>
    <recommendedName>
        <fullName evidence="4">Retrotransposon gag domain-containing protein</fullName>
    </recommendedName>
</protein>
<evidence type="ECO:0000313" key="2">
    <source>
        <dbReference type="EMBL" id="KAB2606217.1"/>
    </source>
</evidence>
<evidence type="ECO:0008006" key="4">
    <source>
        <dbReference type="Google" id="ProtNLM"/>
    </source>
</evidence>
<reference evidence="2 3" key="1">
    <citation type="submission" date="2019-09" db="EMBL/GenBank/DDBJ databases">
        <authorList>
            <person name="Ou C."/>
        </authorList>
    </citation>
    <scope>NUCLEOTIDE SEQUENCE [LARGE SCALE GENOMIC DNA]</scope>
    <source>
        <strain evidence="2">S2</strain>
        <tissue evidence="2">Leaf</tissue>
    </source>
</reference>
<gene>
    <name evidence="2" type="ORF">D8674_005934</name>
</gene>
<evidence type="ECO:0000313" key="3">
    <source>
        <dbReference type="Proteomes" id="UP000327157"/>
    </source>
</evidence>
<feature type="region of interest" description="Disordered" evidence="1">
    <location>
        <begin position="30"/>
        <end position="49"/>
    </location>
</feature>
<feature type="compositionally biased region" description="Basic and acidic residues" evidence="1">
    <location>
        <begin position="32"/>
        <end position="49"/>
    </location>
</feature>
<accession>A0A5N5FTI4</accession>
<name>A0A5N5FTI4_9ROSA</name>